<feature type="transmembrane region" description="Helical" evidence="4">
    <location>
        <begin position="53"/>
        <end position="71"/>
    </location>
</feature>
<feature type="transmembrane region" description="Helical" evidence="4">
    <location>
        <begin position="80"/>
        <end position="96"/>
    </location>
</feature>
<feature type="transmembrane region" description="Helical" evidence="4">
    <location>
        <begin position="245"/>
        <end position="265"/>
    </location>
</feature>
<evidence type="ECO:0000256" key="2">
    <source>
        <dbReference type="ARBA" id="ARBA00022989"/>
    </source>
</evidence>
<organism evidence="6 7">
    <name type="scientific">Sulfurimonas aquatica</name>
    <dbReference type="NCBI Taxonomy" id="2672570"/>
    <lineage>
        <taxon>Bacteria</taxon>
        <taxon>Pseudomonadati</taxon>
        <taxon>Campylobacterota</taxon>
        <taxon>Epsilonproteobacteria</taxon>
        <taxon>Campylobacterales</taxon>
        <taxon>Sulfurimonadaceae</taxon>
        <taxon>Sulfurimonas</taxon>
    </lineage>
</organism>
<gene>
    <name evidence="6" type="ORF">GJV85_06820</name>
</gene>
<dbReference type="InterPro" id="IPR020846">
    <property type="entry name" value="MFS_dom"/>
</dbReference>
<dbReference type="RefSeq" id="WP_207560648.1">
    <property type="nucleotide sequence ID" value="NZ_CP046072.1"/>
</dbReference>
<accession>A0A975GD10</accession>
<dbReference type="PROSITE" id="PS50850">
    <property type="entry name" value="MFS"/>
    <property type="match status" value="1"/>
</dbReference>
<feature type="transmembrane region" description="Helical" evidence="4">
    <location>
        <begin position="102"/>
        <end position="128"/>
    </location>
</feature>
<feature type="domain" description="Major facilitator superfamily (MFS) profile" evidence="5">
    <location>
        <begin position="13"/>
        <end position="389"/>
    </location>
</feature>
<dbReference type="AlphaFoldDB" id="A0A975GD10"/>
<reference evidence="6" key="1">
    <citation type="submission" date="2019-11" db="EMBL/GenBank/DDBJ databases">
        <authorList>
            <person name="Kojima H."/>
        </authorList>
    </citation>
    <scope>NUCLEOTIDE SEQUENCE</scope>
    <source>
        <strain evidence="6">H1576</strain>
    </source>
</reference>
<feature type="transmembrane region" description="Helical" evidence="4">
    <location>
        <begin position="272"/>
        <end position="291"/>
    </location>
</feature>
<name>A0A975GD10_9BACT</name>
<dbReference type="InterPro" id="IPR036259">
    <property type="entry name" value="MFS_trans_sf"/>
</dbReference>
<keyword evidence="2 4" id="KW-1133">Transmembrane helix</keyword>
<proteinExistence type="predicted"/>
<dbReference type="GO" id="GO:0022857">
    <property type="term" value="F:transmembrane transporter activity"/>
    <property type="evidence" value="ECO:0007669"/>
    <property type="project" value="InterPro"/>
</dbReference>
<protein>
    <submittedName>
        <fullName evidence="6">YbfB/YjiJ family MFS transporter</fullName>
    </submittedName>
</protein>
<evidence type="ECO:0000256" key="3">
    <source>
        <dbReference type="ARBA" id="ARBA00023136"/>
    </source>
</evidence>
<feature type="transmembrane region" description="Helical" evidence="4">
    <location>
        <begin position="365"/>
        <end position="382"/>
    </location>
</feature>
<dbReference type="GO" id="GO:0005886">
    <property type="term" value="C:plasma membrane"/>
    <property type="evidence" value="ECO:0007669"/>
    <property type="project" value="TreeGrafter"/>
</dbReference>
<dbReference type="InterPro" id="IPR010645">
    <property type="entry name" value="MFS_4"/>
</dbReference>
<feature type="transmembrane region" description="Helical" evidence="4">
    <location>
        <begin position="140"/>
        <end position="157"/>
    </location>
</feature>
<dbReference type="EMBL" id="CP046072">
    <property type="protein sequence ID" value="QSZ41829.1"/>
    <property type="molecule type" value="Genomic_DNA"/>
</dbReference>
<dbReference type="KEGG" id="saqt:GJV85_06820"/>
<feature type="transmembrane region" description="Helical" evidence="4">
    <location>
        <begin position="332"/>
        <end position="353"/>
    </location>
</feature>
<dbReference type="Gene3D" id="1.20.1250.20">
    <property type="entry name" value="MFS general substrate transporter like domains"/>
    <property type="match status" value="2"/>
</dbReference>
<dbReference type="SUPFAM" id="SSF103473">
    <property type="entry name" value="MFS general substrate transporter"/>
    <property type="match status" value="1"/>
</dbReference>
<feature type="transmembrane region" description="Helical" evidence="4">
    <location>
        <begin position="169"/>
        <end position="190"/>
    </location>
</feature>
<dbReference type="Pfam" id="PF06779">
    <property type="entry name" value="MFS_4"/>
    <property type="match status" value="1"/>
</dbReference>
<sequence length="391" mass="42629">MRLNLLDKNKNRNILLAGILSIIIGVGVARFAFTSLLPSMLDDFLSIKNAGLFASFNFMGYLSGAIFSMFIKDINAKVKFFRVGIALSIVTTLLLATTTNEYIWFASRVIAGFGSAMVLIVGGAIVMLKLNHEDKTKAMGIHFSGIGFAIVISELISQYTLKYGTWEDAWMVLSVLAFLISFYSVYILSFDKELRRDAPRHKISKSMFTPYVILLILAYFAAGVGFVVQATFFPDIINSLNGLDGYGNIGWLVVGLAGIPSAIIWMRLAQKYGSVNIIIIAFILQIVGILIPTMTNAISLNLLSGALYGSTFIGHVALFMHYGGKLAGKNPVIFMGAMTAAYGIGQVSAPLYSVALLERYGNYNATLYVTAFIVSFGILFLLRAKGLKPIS</sequence>
<keyword evidence="3 4" id="KW-0472">Membrane</keyword>
<keyword evidence="1 4" id="KW-0812">Transmembrane</keyword>
<dbReference type="PANTHER" id="PTHR23537:SF1">
    <property type="entry name" value="SUGAR TRANSPORTER"/>
    <property type="match status" value="1"/>
</dbReference>
<evidence type="ECO:0000259" key="5">
    <source>
        <dbReference type="PROSITE" id="PS50850"/>
    </source>
</evidence>
<evidence type="ECO:0000256" key="1">
    <source>
        <dbReference type="ARBA" id="ARBA00022692"/>
    </source>
</evidence>
<feature type="transmembrane region" description="Helical" evidence="4">
    <location>
        <begin position="297"/>
        <end position="320"/>
    </location>
</feature>
<reference evidence="6" key="2">
    <citation type="submission" date="2021-04" db="EMBL/GenBank/DDBJ databases">
        <title>Isolation and characterization of a novel species of the genus Sulfurimonas.</title>
        <authorList>
            <person name="Fukui M."/>
        </authorList>
    </citation>
    <scope>NUCLEOTIDE SEQUENCE</scope>
    <source>
        <strain evidence="6">H1576</strain>
    </source>
</reference>
<evidence type="ECO:0000313" key="6">
    <source>
        <dbReference type="EMBL" id="QSZ41829.1"/>
    </source>
</evidence>
<feature type="transmembrane region" description="Helical" evidence="4">
    <location>
        <begin position="12"/>
        <end position="33"/>
    </location>
</feature>
<feature type="transmembrane region" description="Helical" evidence="4">
    <location>
        <begin position="211"/>
        <end position="233"/>
    </location>
</feature>
<evidence type="ECO:0000313" key="7">
    <source>
        <dbReference type="Proteomes" id="UP000671852"/>
    </source>
</evidence>
<dbReference type="Proteomes" id="UP000671852">
    <property type="component" value="Chromosome"/>
</dbReference>
<dbReference type="PANTHER" id="PTHR23537">
    <property type="match status" value="1"/>
</dbReference>
<keyword evidence="7" id="KW-1185">Reference proteome</keyword>
<evidence type="ECO:0000256" key="4">
    <source>
        <dbReference type="SAM" id="Phobius"/>
    </source>
</evidence>